<dbReference type="PANTHER" id="PTHR43065">
    <property type="entry name" value="SENSOR HISTIDINE KINASE"/>
    <property type="match status" value="1"/>
</dbReference>
<dbReference type="SUPFAM" id="SSF47384">
    <property type="entry name" value="Homodimeric domain of signal transducing histidine kinase"/>
    <property type="match status" value="1"/>
</dbReference>
<feature type="transmembrane region" description="Helical" evidence="9">
    <location>
        <begin position="100"/>
        <end position="123"/>
    </location>
</feature>
<dbReference type="CDD" id="cd00082">
    <property type="entry name" value="HisKA"/>
    <property type="match status" value="1"/>
</dbReference>
<dbReference type="KEGG" id="dti:Desti_0352"/>
<dbReference type="Pfam" id="PF00512">
    <property type="entry name" value="HisKA"/>
    <property type="match status" value="1"/>
</dbReference>
<dbReference type="Pfam" id="PF02518">
    <property type="entry name" value="HATPase_c"/>
    <property type="match status" value="1"/>
</dbReference>
<dbReference type="EC" id="2.7.13.3" evidence="2"/>
<evidence type="ECO:0000256" key="9">
    <source>
        <dbReference type="SAM" id="Phobius"/>
    </source>
</evidence>
<dbReference type="Gene3D" id="1.10.287.130">
    <property type="match status" value="1"/>
</dbReference>
<comment type="catalytic activity">
    <reaction evidence="1">
        <text>ATP + protein L-histidine = ADP + protein N-phospho-L-histidine.</text>
        <dbReference type="EC" id="2.7.13.3"/>
    </reaction>
</comment>
<evidence type="ECO:0000256" key="3">
    <source>
        <dbReference type="ARBA" id="ARBA00022553"/>
    </source>
</evidence>
<keyword evidence="4" id="KW-0808">Transferase</keyword>
<evidence type="ECO:0000256" key="4">
    <source>
        <dbReference type="ARBA" id="ARBA00022679"/>
    </source>
</evidence>
<proteinExistence type="predicted"/>
<dbReference type="GO" id="GO:0000155">
    <property type="term" value="F:phosphorelay sensor kinase activity"/>
    <property type="evidence" value="ECO:0007669"/>
    <property type="project" value="InterPro"/>
</dbReference>
<dbReference type="InterPro" id="IPR036097">
    <property type="entry name" value="HisK_dim/P_sf"/>
</dbReference>
<dbReference type="InterPro" id="IPR003661">
    <property type="entry name" value="HisK_dim/P_dom"/>
</dbReference>
<keyword evidence="8" id="KW-0902">Two-component regulatory system</keyword>
<dbReference type="EMBL" id="CP003360">
    <property type="protein sequence ID" value="AFM23089.1"/>
    <property type="molecule type" value="Genomic_DNA"/>
</dbReference>
<evidence type="ECO:0000256" key="6">
    <source>
        <dbReference type="ARBA" id="ARBA00022777"/>
    </source>
</evidence>
<dbReference type="CDD" id="cd00075">
    <property type="entry name" value="HATPase"/>
    <property type="match status" value="1"/>
</dbReference>
<dbReference type="Pfam" id="PF25323">
    <property type="entry name" value="6TM_PilS"/>
    <property type="match status" value="1"/>
</dbReference>
<protein>
    <recommendedName>
        <fullName evidence="2">histidine kinase</fullName>
        <ecNumber evidence="2">2.7.13.3</ecNumber>
    </recommendedName>
</protein>
<dbReference type="Gene3D" id="3.30.450.20">
    <property type="entry name" value="PAS domain"/>
    <property type="match status" value="1"/>
</dbReference>
<feature type="transmembrane region" description="Helical" evidence="9">
    <location>
        <begin position="177"/>
        <end position="200"/>
    </location>
</feature>
<evidence type="ECO:0000256" key="7">
    <source>
        <dbReference type="ARBA" id="ARBA00022840"/>
    </source>
</evidence>
<feature type="transmembrane region" description="Helical" evidence="9">
    <location>
        <begin position="61"/>
        <end position="80"/>
    </location>
</feature>
<evidence type="ECO:0000259" key="10">
    <source>
        <dbReference type="PROSITE" id="PS50109"/>
    </source>
</evidence>
<dbReference type="PROSITE" id="PS50109">
    <property type="entry name" value="HIS_KIN"/>
    <property type="match status" value="1"/>
</dbReference>
<sequence>MFPFRNITKLIRQEEYIDRPEFTRRVVWLMLLRLLVMTLLLAATIFFQFRGAGTLFIDPAIPLYILIGTTFLLSLIYAFALPLIPDLWLFSFFQVMVDVLYATVLIHFTGGASSVFTLLYIFPIITSGILHLRRGAFVTAATACILFGLLITLQFYHIIPPSNWPWISTWSKNTPGYLLWIFVVHLTFFFLVAFLSSALAEQLQRTIASLDLKEIDYQKLSELHTNIVRSISSGMITTDDLDKITFVNSAGAALVETPSSELVGMSLRNVFPMIRDFVDSSSVRRETFFTVKEVNAVKKHFEVTVSDLKGVDSLPRGRLVLFQDVTEFRRMEERVRLSEKQAAFVRIAAGMAHEIRNPLAALRGATELLSNNRSVAANERKLLEIVLRESDRLNRLLGDFLLTVRAQQLGKTRVMLSTVMEEILDLFSREPKIQGGVSLETLINKGVEVEGDPVRLKQAIWNVLGNALDAVHEFGTIQVVLESSPETGCATLIVKDDGCGIPLEIRDQVFEPFTTTKERGSGLGLSLALSVVESHDGLIDCESTPSGGTKFSIRLPLALDMPVREGEEENA</sequence>
<dbReference type="GO" id="GO:0005524">
    <property type="term" value="F:ATP binding"/>
    <property type="evidence" value="ECO:0007669"/>
    <property type="project" value="UniProtKB-KW"/>
</dbReference>
<dbReference type="PANTHER" id="PTHR43065:SF10">
    <property type="entry name" value="PEROXIDE STRESS-ACTIVATED HISTIDINE KINASE MAK3"/>
    <property type="match status" value="1"/>
</dbReference>
<dbReference type="RefSeq" id="WP_014808248.1">
    <property type="nucleotide sequence ID" value="NC_018025.1"/>
</dbReference>
<name>I4C0J8_DESTA</name>
<reference evidence="12" key="1">
    <citation type="submission" date="2012-06" db="EMBL/GenBank/DDBJ databases">
        <title>Complete sequence of chromosome of Desulfomonile tiedjei DSM 6799.</title>
        <authorList>
            <person name="Lucas S."/>
            <person name="Copeland A."/>
            <person name="Lapidus A."/>
            <person name="Glavina del Rio T."/>
            <person name="Dalin E."/>
            <person name="Tice H."/>
            <person name="Bruce D."/>
            <person name="Goodwin L."/>
            <person name="Pitluck S."/>
            <person name="Peters L."/>
            <person name="Ovchinnikova G."/>
            <person name="Zeytun A."/>
            <person name="Lu M."/>
            <person name="Kyrpides N."/>
            <person name="Mavromatis K."/>
            <person name="Ivanova N."/>
            <person name="Brettin T."/>
            <person name="Detter J.C."/>
            <person name="Han C."/>
            <person name="Larimer F."/>
            <person name="Land M."/>
            <person name="Hauser L."/>
            <person name="Markowitz V."/>
            <person name="Cheng J.-F."/>
            <person name="Hugenholtz P."/>
            <person name="Woyke T."/>
            <person name="Wu D."/>
            <person name="Spring S."/>
            <person name="Schroeder M."/>
            <person name="Brambilla E."/>
            <person name="Klenk H.-P."/>
            <person name="Eisen J.A."/>
        </authorList>
    </citation>
    <scope>NUCLEOTIDE SEQUENCE [LARGE SCALE GENOMIC DNA]</scope>
    <source>
        <strain evidence="12">ATCC 49306 / DSM 6799 / DCB-1</strain>
    </source>
</reference>
<dbReference type="SUPFAM" id="SSF55785">
    <property type="entry name" value="PYP-like sensor domain (PAS domain)"/>
    <property type="match status" value="1"/>
</dbReference>
<dbReference type="InterPro" id="IPR003594">
    <property type="entry name" value="HATPase_dom"/>
</dbReference>
<organism evidence="11 12">
    <name type="scientific">Desulfomonile tiedjei (strain ATCC 49306 / DSM 6799 / DCB-1)</name>
    <dbReference type="NCBI Taxonomy" id="706587"/>
    <lineage>
        <taxon>Bacteria</taxon>
        <taxon>Pseudomonadati</taxon>
        <taxon>Thermodesulfobacteriota</taxon>
        <taxon>Desulfomonilia</taxon>
        <taxon>Desulfomonilales</taxon>
        <taxon>Desulfomonilaceae</taxon>
        <taxon>Desulfomonile</taxon>
    </lineage>
</organism>
<keyword evidence="5" id="KW-0547">Nucleotide-binding</keyword>
<dbReference type="Gene3D" id="3.30.565.10">
    <property type="entry name" value="Histidine kinase-like ATPase, C-terminal domain"/>
    <property type="match status" value="1"/>
</dbReference>
<evidence type="ECO:0000313" key="11">
    <source>
        <dbReference type="EMBL" id="AFM23089.1"/>
    </source>
</evidence>
<gene>
    <name evidence="11" type="ordered locus">Desti_0352</name>
</gene>
<evidence type="ECO:0000256" key="8">
    <source>
        <dbReference type="ARBA" id="ARBA00023012"/>
    </source>
</evidence>
<dbReference type="SMART" id="SM00388">
    <property type="entry name" value="HisKA"/>
    <property type="match status" value="1"/>
</dbReference>
<dbReference type="Proteomes" id="UP000006055">
    <property type="component" value="Chromosome"/>
</dbReference>
<dbReference type="InterPro" id="IPR005467">
    <property type="entry name" value="His_kinase_dom"/>
</dbReference>
<dbReference type="HOGENOM" id="CLU_000445_114_39_7"/>
<keyword evidence="3" id="KW-0597">Phosphoprotein</keyword>
<dbReference type="eggNOG" id="COG3852">
    <property type="taxonomic scope" value="Bacteria"/>
</dbReference>
<keyword evidence="9" id="KW-0472">Membrane</keyword>
<keyword evidence="9" id="KW-1133">Transmembrane helix</keyword>
<evidence type="ECO:0000256" key="5">
    <source>
        <dbReference type="ARBA" id="ARBA00022741"/>
    </source>
</evidence>
<dbReference type="InterPro" id="IPR035965">
    <property type="entry name" value="PAS-like_dom_sf"/>
</dbReference>
<dbReference type="PRINTS" id="PR00344">
    <property type="entry name" value="BCTRLSENSOR"/>
</dbReference>
<feature type="transmembrane region" description="Helical" evidence="9">
    <location>
        <begin position="26"/>
        <end position="49"/>
    </location>
</feature>
<evidence type="ECO:0000313" key="12">
    <source>
        <dbReference type="Proteomes" id="UP000006055"/>
    </source>
</evidence>
<keyword evidence="7" id="KW-0067">ATP-binding</keyword>
<dbReference type="STRING" id="706587.Desti_0352"/>
<dbReference type="InterPro" id="IPR004358">
    <property type="entry name" value="Sig_transdc_His_kin-like_C"/>
</dbReference>
<evidence type="ECO:0000256" key="2">
    <source>
        <dbReference type="ARBA" id="ARBA00012438"/>
    </source>
</evidence>
<keyword evidence="6 11" id="KW-0418">Kinase</keyword>
<dbReference type="InterPro" id="IPR036890">
    <property type="entry name" value="HATPase_C_sf"/>
</dbReference>
<dbReference type="AlphaFoldDB" id="I4C0J8"/>
<feature type="domain" description="Histidine kinase" evidence="10">
    <location>
        <begin position="350"/>
        <end position="559"/>
    </location>
</feature>
<keyword evidence="9" id="KW-0812">Transmembrane</keyword>
<evidence type="ECO:0000256" key="1">
    <source>
        <dbReference type="ARBA" id="ARBA00000085"/>
    </source>
</evidence>
<feature type="transmembrane region" description="Helical" evidence="9">
    <location>
        <begin position="135"/>
        <end position="157"/>
    </location>
</feature>
<keyword evidence="12" id="KW-1185">Reference proteome</keyword>
<dbReference type="SUPFAM" id="SSF55874">
    <property type="entry name" value="ATPase domain of HSP90 chaperone/DNA topoisomerase II/histidine kinase"/>
    <property type="match status" value="1"/>
</dbReference>
<dbReference type="SMART" id="SM00387">
    <property type="entry name" value="HATPase_c"/>
    <property type="match status" value="1"/>
</dbReference>
<accession>I4C0J8</accession>